<organism evidence="2 3">
    <name type="scientific">Zavarzinia compransoris</name>
    <dbReference type="NCBI Taxonomy" id="1264899"/>
    <lineage>
        <taxon>Bacteria</taxon>
        <taxon>Pseudomonadati</taxon>
        <taxon>Pseudomonadota</taxon>
        <taxon>Alphaproteobacteria</taxon>
        <taxon>Rhodospirillales</taxon>
        <taxon>Zavarziniaceae</taxon>
        <taxon>Zavarzinia</taxon>
    </lineage>
</organism>
<evidence type="ECO:0000256" key="1">
    <source>
        <dbReference type="SAM" id="MobiDB-lite"/>
    </source>
</evidence>
<keyword evidence="3" id="KW-1185">Reference proteome</keyword>
<dbReference type="Gene3D" id="1.25.40.10">
    <property type="entry name" value="Tetratricopeptide repeat domain"/>
    <property type="match status" value="2"/>
</dbReference>
<proteinExistence type="predicted"/>
<dbReference type="SMART" id="SM00671">
    <property type="entry name" value="SEL1"/>
    <property type="match status" value="4"/>
</dbReference>
<feature type="compositionally biased region" description="Basic and acidic residues" evidence="1">
    <location>
        <begin position="8"/>
        <end position="18"/>
    </location>
</feature>
<dbReference type="PANTHER" id="PTHR11102">
    <property type="entry name" value="SEL-1-LIKE PROTEIN"/>
    <property type="match status" value="1"/>
</dbReference>
<protein>
    <recommendedName>
        <fullName evidence="4">Sel1 repeat family protein</fullName>
    </recommendedName>
</protein>
<feature type="compositionally biased region" description="Low complexity" evidence="1">
    <location>
        <begin position="38"/>
        <end position="49"/>
    </location>
</feature>
<comment type="caution">
    <text evidence="2">The sequence shown here is derived from an EMBL/GenBank/DDBJ whole genome shotgun (WGS) entry which is preliminary data.</text>
</comment>
<reference evidence="3" key="1">
    <citation type="submission" date="2018-05" db="EMBL/GenBank/DDBJ databases">
        <title>Zavarzinia sp. HR-AS.</title>
        <authorList>
            <person name="Lee Y."/>
            <person name="Jeon C.O."/>
        </authorList>
    </citation>
    <scope>NUCLEOTIDE SEQUENCE [LARGE SCALE GENOMIC DNA]</scope>
    <source>
        <strain evidence="3">DSM 1231</strain>
    </source>
</reference>
<dbReference type="InterPro" id="IPR011990">
    <property type="entry name" value="TPR-like_helical_dom_sf"/>
</dbReference>
<dbReference type="InterPro" id="IPR050767">
    <property type="entry name" value="Sel1_AlgK"/>
</dbReference>
<gene>
    <name evidence="2" type="ORF">DKG75_01360</name>
</gene>
<dbReference type="AlphaFoldDB" id="A0A317EAJ2"/>
<dbReference type="EMBL" id="QGLF01000001">
    <property type="protein sequence ID" value="PWR23246.1"/>
    <property type="molecule type" value="Genomic_DNA"/>
</dbReference>
<dbReference type="PANTHER" id="PTHR11102:SF160">
    <property type="entry name" value="ERAD-ASSOCIATED E3 UBIQUITIN-PROTEIN LIGASE COMPONENT HRD3"/>
    <property type="match status" value="1"/>
</dbReference>
<dbReference type="SUPFAM" id="SSF81901">
    <property type="entry name" value="HCP-like"/>
    <property type="match status" value="1"/>
</dbReference>
<sequence length="374" mass="39711">MVSAGDRPWFRPRPDRHPAAGPGRKPPMTGPTAPEPPALADGDGAPAPGEAAAMVAHGLALLKQADDREAAQHRAALLFRAAFRMGESAGMVHLGDWILTRPIAPERARRQAIRAFRRAAGAGNVTGMRRLGQTLLDRCTDGDEAVEARTWLERAAEAGDAQALLHFWRQAEAARNSATALGWLSRAAAAGDPGAMAMLAEYLWTGRGVAADDRAAILWYRKAAGAGHVAACYPLSVLLRRYAGSDADLAEAAALLRTAAGTCHREAMNNYAVMCLYGDGMAPARDEGLLWLHRAAAKNCATAARNLATAAAGLDGAVRRRALSYCDDLRGIDQAIAGLLSPRPQPARPPGLLARMGAWWRRMVPKGRNIPPGP</sequence>
<feature type="region of interest" description="Disordered" evidence="1">
    <location>
        <begin position="1"/>
        <end position="49"/>
    </location>
</feature>
<dbReference type="Proteomes" id="UP000246077">
    <property type="component" value="Unassembled WGS sequence"/>
</dbReference>
<accession>A0A317EAJ2</accession>
<evidence type="ECO:0000313" key="2">
    <source>
        <dbReference type="EMBL" id="PWR23246.1"/>
    </source>
</evidence>
<dbReference type="InterPro" id="IPR006597">
    <property type="entry name" value="Sel1-like"/>
</dbReference>
<dbReference type="Pfam" id="PF08238">
    <property type="entry name" value="Sel1"/>
    <property type="match status" value="4"/>
</dbReference>
<feature type="compositionally biased region" description="Pro residues" evidence="1">
    <location>
        <begin position="24"/>
        <end position="37"/>
    </location>
</feature>
<name>A0A317EAJ2_9PROT</name>
<evidence type="ECO:0000313" key="3">
    <source>
        <dbReference type="Proteomes" id="UP000246077"/>
    </source>
</evidence>
<evidence type="ECO:0008006" key="4">
    <source>
        <dbReference type="Google" id="ProtNLM"/>
    </source>
</evidence>